<dbReference type="Proteomes" id="UP000029120">
    <property type="component" value="Unassembled WGS sequence"/>
</dbReference>
<dbReference type="EMBL" id="KL984655">
    <property type="protein sequence ID" value="KFK22853.1"/>
    <property type="molecule type" value="Genomic_DNA"/>
</dbReference>
<sequence length="220" mass="24905">MMNSCSSVPDFAKPYVIHEESLVADELFGEISHVTRLCLKLELMFIYGSLSRPPEAHHEAGFCTRHNDMEQISTILHNSSGLGYFTCLFNMWNQALECKYVVGDFVVWHTLASRYVHRQGELWLEQFRQNHACGIVDILCDLVEVGMICIIALPTFCRDVVAMLLMIFGGLRVIAPHIDGLYANQILQSVLKSHDPVNHSLVIGFRRMDKLSPLLIVDGK</sequence>
<evidence type="ECO:0000313" key="2">
    <source>
        <dbReference type="Proteomes" id="UP000029120"/>
    </source>
</evidence>
<gene>
    <name evidence="1" type="ORF">AALP_AAs73017U000200</name>
</gene>
<name>A0A087FZ01_ARAAL</name>
<dbReference type="AlphaFoldDB" id="A0A087FZ01"/>
<proteinExistence type="predicted"/>
<keyword evidence="2" id="KW-1185">Reference proteome</keyword>
<dbReference type="Gramene" id="KFK22853">
    <property type="protein sequence ID" value="KFK22853"/>
    <property type="gene ID" value="AALP_AAs73017U000200"/>
</dbReference>
<dbReference type="OrthoDB" id="10486378at2759"/>
<reference evidence="2" key="1">
    <citation type="journal article" date="2015" name="Nat. Plants">
        <title>Genome expansion of Arabis alpina linked with retrotransposition and reduced symmetric DNA methylation.</title>
        <authorList>
            <person name="Willing E.M."/>
            <person name="Rawat V."/>
            <person name="Mandakova T."/>
            <person name="Maumus F."/>
            <person name="James G.V."/>
            <person name="Nordstroem K.J."/>
            <person name="Becker C."/>
            <person name="Warthmann N."/>
            <person name="Chica C."/>
            <person name="Szarzynska B."/>
            <person name="Zytnicki M."/>
            <person name="Albani M.C."/>
            <person name="Kiefer C."/>
            <person name="Bergonzi S."/>
            <person name="Castaings L."/>
            <person name="Mateos J.L."/>
            <person name="Berns M.C."/>
            <person name="Bujdoso N."/>
            <person name="Piofczyk T."/>
            <person name="de Lorenzo L."/>
            <person name="Barrero-Sicilia C."/>
            <person name="Mateos I."/>
            <person name="Piednoel M."/>
            <person name="Hagmann J."/>
            <person name="Chen-Min-Tao R."/>
            <person name="Iglesias-Fernandez R."/>
            <person name="Schuster S.C."/>
            <person name="Alonso-Blanco C."/>
            <person name="Roudier F."/>
            <person name="Carbonero P."/>
            <person name="Paz-Ares J."/>
            <person name="Davis S.J."/>
            <person name="Pecinka A."/>
            <person name="Quesneville H."/>
            <person name="Colot V."/>
            <person name="Lysak M.A."/>
            <person name="Weigel D."/>
            <person name="Coupland G."/>
            <person name="Schneeberger K."/>
        </authorList>
    </citation>
    <scope>NUCLEOTIDE SEQUENCE [LARGE SCALE GENOMIC DNA]</scope>
    <source>
        <strain evidence="2">cv. Pajares</strain>
    </source>
</reference>
<protein>
    <submittedName>
        <fullName evidence="1">Uncharacterized protein</fullName>
    </submittedName>
</protein>
<organism evidence="1 2">
    <name type="scientific">Arabis alpina</name>
    <name type="common">Alpine rock-cress</name>
    <dbReference type="NCBI Taxonomy" id="50452"/>
    <lineage>
        <taxon>Eukaryota</taxon>
        <taxon>Viridiplantae</taxon>
        <taxon>Streptophyta</taxon>
        <taxon>Embryophyta</taxon>
        <taxon>Tracheophyta</taxon>
        <taxon>Spermatophyta</taxon>
        <taxon>Magnoliopsida</taxon>
        <taxon>eudicotyledons</taxon>
        <taxon>Gunneridae</taxon>
        <taxon>Pentapetalae</taxon>
        <taxon>rosids</taxon>
        <taxon>malvids</taxon>
        <taxon>Brassicales</taxon>
        <taxon>Brassicaceae</taxon>
        <taxon>Arabideae</taxon>
        <taxon>Arabis</taxon>
    </lineage>
</organism>
<evidence type="ECO:0000313" key="1">
    <source>
        <dbReference type="EMBL" id="KFK22853.1"/>
    </source>
</evidence>
<accession>A0A087FZ01</accession>